<organism evidence="1 2">
    <name type="scientific">Cyclocybe aegerita</name>
    <name type="common">Black poplar mushroom</name>
    <name type="synonym">Agrocybe aegerita</name>
    <dbReference type="NCBI Taxonomy" id="1973307"/>
    <lineage>
        <taxon>Eukaryota</taxon>
        <taxon>Fungi</taxon>
        <taxon>Dikarya</taxon>
        <taxon>Basidiomycota</taxon>
        <taxon>Agaricomycotina</taxon>
        <taxon>Agaricomycetes</taxon>
        <taxon>Agaricomycetidae</taxon>
        <taxon>Agaricales</taxon>
        <taxon>Agaricineae</taxon>
        <taxon>Bolbitiaceae</taxon>
        <taxon>Cyclocybe</taxon>
    </lineage>
</organism>
<reference evidence="1 2" key="1">
    <citation type="submission" date="2020-01" db="EMBL/GenBank/DDBJ databases">
        <authorList>
            <person name="Gupta K D."/>
        </authorList>
    </citation>
    <scope>NUCLEOTIDE SEQUENCE [LARGE SCALE GENOMIC DNA]</scope>
</reference>
<gene>
    <name evidence="1" type="ORF">AAE3_LOCUS8657</name>
</gene>
<evidence type="ECO:0000313" key="1">
    <source>
        <dbReference type="EMBL" id="CAA7266328.1"/>
    </source>
</evidence>
<dbReference type="AlphaFoldDB" id="A0A8S0W7Z1"/>
<keyword evidence="2" id="KW-1185">Reference proteome</keyword>
<comment type="caution">
    <text evidence="1">The sequence shown here is derived from an EMBL/GenBank/DDBJ whole genome shotgun (WGS) entry which is preliminary data.</text>
</comment>
<sequence length="186" mass="20152">MPSITVGNPCTAFTTTDVAWNATELGNSVDELPRRKNLIGKPKPPPALPQSSEEIPNLIEQRRKKQLAPKSLSVSISPFELEDRLAVASAPHSQRSFANLPTTLHTPSPVARTDALKNQPHARKHSVLDGQLSLDIISPTTSVPPLPYSPSSSTSTFSLALDPIAGHVEILSLCRREERQTSGRIL</sequence>
<accession>A0A8S0W7Z1</accession>
<evidence type="ECO:0000313" key="2">
    <source>
        <dbReference type="Proteomes" id="UP000467700"/>
    </source>
</evidence>
<dbReference type="Proteomes" id="UP000467700">
    <property type="component" value="Unassembled WGS sequence"/>
</dbReference>
<dbReference type="OrthoDB" id="1918at2759"/>
<proteinExistence type="predicted"/>
<protein>
    <submittedName>
        <fullName evidence="1">Uncharacterized protein</fullName>
    </submittedName>
</protein>
<name>A0A8S0W7Z1_CYCAE</name>
<dbReference type="EMBL" id="CACVBS010000054">
    <property type="protein sequence ID" value="CAA7266328.1"/>
    <property type="molecule type" value="Genomic_DNA"/>
</dbReference>